<keyword evidence="13" id="KW-1133">Transmembrane helix</keyword>
<dbReference type="GO" id="GO:0005524">
    <property type="term" value="F:ATP binding"/>
    <property type="evidence" value="ECO:0007669"/>
    <property type="project" value="UniProtKB-KW"/>
</dbReference>
<dbReference type="InterPro" id="IPR018062">
    <property type="entry name" value="HTH_AraC-typ_CS"/>
</dbReference>
<dbReference type="GO" id="GO:0043565">
    <property type="term" value="F:sequence-specific DNA binding"/>
    <property type="evidence" value="ECO:0007669"/>
    <property type="project" value="InterPro"/>
</dbReference>
<dbReference type="InterPro" id="IPR015943">
    <property type="entry name" value="WD40/YVTN_repeat-like_dom_sf"/>
</dbReference>
<dbReference type="FunFam" id="1.10.10.60:FF:000797">
    <property type="entry name" value="Two-component system sensor histidine kinase/response regulator, hybrid (One-component system)"/>
    <property type="match status" value="1"/>
</dbReference>
<feature type="transmembrane region" description="Helical" evidence="13">
    <location>
        <begin position="27"/>
        <end position="52"/>
    </location>
</feature>
<keyword evidence="3 12" id="KW-0597">Phosphoprotein</keyword>
<dbReference type="InterPro" id="IPR004358">
    <property type="entry name" value="Sig_transdc_His_kin-like_C"/>
</dbReference>
<dbReference type="GO" id="GO:0000155">
    <property type="term" value="F:phosphorelay sensor kinase activity"/>
    <property type="evidence" value="ECO:0007669"/>
    <property type="project" value="InterPro"/>
</dbReference>
<evidence type="ECO:0000256" key="9">
    <source>
        <dbReference type="ARBA" id="ARBA00023015"/>
    </source>
</evidence>
<evidence type="ECO:0000256" key="1">
    <source>
        <dbReference type="ARBA" id="ARBA00000085"/>
    </source>
</evidence>
<dbReference type="SUPFAM" id="SSF46689">
    <property type="entry name" value="Homeodomain-like"/>
    <property type="match status" value="1"/>
</dbReference>
<dbReference type="Pfam" id="PF00072">
    <property type="entry name" value="Response_reg"/>
    <property type="match status" value="1"/>
</dbReference>
<dbReference type="PROSITE" id="PS50109">
    <property type="entry name" value="HIS_KIN"/>
    <property type="match status" value="1"/>
</dbReference>
<dbReference type="PROSITE" id="PS01124">
    <property type="entry name" value="HTH_ARAC_FAMILY_2"/>
    <property type="match status" value="1"/>
</dbReference>
<dbReference type="Gene3D" id="1.10.287.130">
    <property type="match status" value="1"/>
</dbReference>
<keyword evidence="4 17" id="KW-0808">Transferase</keyword>
<dbReference type="PRINTS" id="PR00344">
    <property type="entry name" value="BCTRLSENSOR"/>
</dbReference>
<protein>
    <recommendedName>
        <fullName evidence="2">histidine kinase</fullName>
        <ecNumber evidence="2">2.7.13.3</ecNumber>
    </recommendedName>
</protein>
<dbReference type="InterPro" id="IPR036890">
    <property type="entry name" value="HATPase_C_sf"/>
</dbReference>
<comment type="catalytic activity">
    <reaction evidence="1">
        <text>ATP + protein L-histidine = ADP + protein N-phospho-L-histidine.</text>
        <dbReference type="EC" id="2.7.13.3"/>
    </reaction>
</comment>
<dbReference type="SUPFAM" id="SSF50998">
    <property type="entry name" value="Quinoprotein alcohol dehydrogenase-like"/>
    <property type="match status" value="1"/>
</dbReference>
<dbReference type="Gene3D" id="2.130.10.10">
    <property type="entry name" value="YVTN repeat-like/Quinoprotein amine dehydrogenase"/>
    <property type="match status" value="2"/>
</dbReference>
<keyword evidence="10" id="KW-0238">DNA-binding</keyword>
<evidence type="ECO:0000256" key="11">
    <source>
        <dbReference type="ARBA" id="ARBA00023163"/>
    </source>
</evidence>
<dbReference type="InterPro" id="IPR003661">
    <property type="entry name" value="HisK_dim/P_dom"/>
</dbReference>
<keyword evidence="11" id="KW-0804">Transcription</keyword>
<dbReference type="InterPro" id="IPR005467">
    <property type="entry name" value="His_kinase_dom"/>
</dbReference>
<keyword evidence="13" id="KW-0812">Transmembrane</keyword>
<dbReference type="InterPro" id="IPR018060">
    <property type="entry name" value="HTH_AraC"/>
</dbReference>
<dbReference type="FunFam" id="2.130.10.10:FF:001699">
    <property type="entry name" value="Two-component system sensor histidine kinase/response regulator, hybrid (One-component system)"/>
    <property type="match status" value="1"/>
</dbReference>
<dbReference type="Gene3D" id="3.30.565.10">
    <property type="entry name" value="Histidine kinase-like ATPase, C-terminal domain"/>
    <property type="match status" value="1"/>
</dbReference>
<dbReference type="Pfam" id="PF07494">
    <property type="entry name" value="Reg_prop"/>
    <property type="match status" value="3"/>
</dbReference>
<dbReference type="CDD" id="cd00082">
    <property type="entry name" value="HisKA"/>
    <property type="match status" value="1"/>
</dbReference>
<sequence length="1340" mass="152782">MYILLIIHPNALSLLLFTRPNLMKTRLYIVLCIAFIIQMAGVLPLQAGHYYYKQISLKEGLPSTVRCILTDEQGFVWIGTRSGLGRFDGHELKKYTHQANDPHSLPHDLILQIVEDRQYNIWILTDKGVARYQRQSDDFYLPTDEKGKNITAYSACTTPDGILFGAKNKIYFYNYRDTSFHLLQEFDQTDLPNFNVTILSLWDEHTALCCSRWQGLLLLDLKTGKCSRPPFDCGKEIMSMIIDSKNRIWIAPYNNGLYCFDRNGKQLASYTTHNSSLSNNVILSLAERENKLWIGTDGGGINVLEPETGQLSLLEHIPGRDNYSLPANSILCLYNDQNNNMWAGSIRNGLISIREVSMVTYTDVVPGNNRGLSNNTVLSLYQESDDKIWIGTDGGGVNLFNPLTEKFTHYLSTWEDKVASICQFTPGKLLISLFSQGVFVFNPSTGEKQPFTIIDTPTTTRLCNRGKTVNLYQNSPNSVLLLGDHVYQYDLNKRTFSIATEQEGQDIIGTLLPIANHGDYTYLNDTKRIYRLDNRSNELKPLFRCYNDTVINSVSRDEYGDFWIGSNYGLTHYDPTTRKRTPFATNLFTEVTLIVCDQQGKVWFGTNDMLFARLIKEKKFVLFGESDGAIQNEYLSKPRLLSKRGNVYMGGVKGLLYINSKLPLLTSESPKLQLSDVIVNGESANNELSGNPTGISVPWNSNISIRIMSKEEDIFRQKVYRYQIEGLNDQQIESYNPELVIRSLPPGDYQIMASCTAKDGSWIPSQQVLELTVLPPWYRTWWFTLGCALLATGIIVEMFRRTLKRKEDKLKWAMKEHEQQVYEEKVRFLINISHELRTPLTLIHAPLSRILKSLSPGDTQYLPLKAIYRQSQRMKNLINMVLDVRKMEVGESKLIIQPHPLNEWIEQVSQDFVSEGEAKNIHIHYQLDPRIETVSFDKDKCKIILSNLLINALKHSPQDTRITISSELLSEEKRIRVSITDQGCGLQQVDTHKLFTRFYQGMGEQSGTGIGLSYSKILVELHGGSIGARDNSESGATFFFELPLKQESEEIICQPKAYLNELMSDDSSKQLQEEDSFDTTPYSILVVDDNPDLTDFLKKALGEYFKRILIAADGAEALQLIRSHTPDIIVSDVMMPRMNGYELCKNIKEDITISHIPVILLTARDDKQSQMSGYKNGADAYLTKPFEVEMLMELIRNRLKNREHTKKRYLSAGLIPAPEESTFSQADETFLLKLNKIIQENLDNSQLDIPFICKEIGMSRASLYNKLKALTDMGANDYINKFRMEQAMILITSTEMSFTEIAEKVGFTTSRYFSTAFKQYTGETPTQYKEKHKKETAKDD</sequence>
<evidence type="ECO:0000259" key="14">
    <source>
        <dbReference type="PROSITE" id="PS01124"/>
    </source>
</evidence>
<dbReference type="EMBL" id="CZAE01000036">
    <property type="protein sequence ID" value="CUQ27870.1"/>
    <property type="molecule type" value="Genomic_DNA"/>
</dbReference>
<evidence type="ECO:0000256" key="12">
    <source>
        <dbReference type="PROSITE-ProRule" id="PRU00169"/>
    </source>
</evidence>
<organism evidence="17 18">
    <name type="scientific">Bacteroides faecis</name>
    <dbReference type="NCBI Taxonomy" id="674529"/>
    <lineage>
        <taxon>Bacteria</taxon>
        <taxon>Pseudomonadati</taxon>
        <taxon>Bacteroidota</taxon>
        <taxon>Bacteroidia</taxon>
        <taxon>Bacteroidales</taxon>
        <taxon>Bacteroidaceae</taxon>
        <taxon>Bacteroides</taxon>
    </lineage>
</organism>
<evidence type="ECO:0000256" key="6">
    <source>
        <dbReference type="ARBA" id="ARBA00022777"/>
    </source>
</evidence>
<dbReference type="InterPro" id="IPR011047">
    <property type="entry name" value="Quinoprotein_ADH-like_sf"/>
</dbReference>
<keyword evidence="5" id="KW-0547">Nucleotide-binding</keyword>
<keyword evidence="9" id="KW-0805">Transcription regulation</keyword>
<dbReference type="FunFam" id="1.10.287.130:FF:000034">
    <property type="entry name" value="Two-component system sensor histidine kinase/response regulator"/>
    <property type="match status" value="1"/>
</dbReference>
<accession>A0A174V752</accession>
<dbReference type="Pfam" id="PF07495">
    <property type="entry name" value="Y_Y_Y"/>
    <property type="match status" value="1"/>
</dbReference>
<keyword evidence="8" id="KW-0902">Two-component regulatory system</keyword>
<dbReference type="Gene3D" id="2.60.40.10">
    <property type="entry name" value="Immunoglobulins"/>
    <property type="match status" value="1"/>
</dbReference>
<dbReference type="SUPFAM" id="SSF47384">
    <property type="entry name" value="Homodimeric domain of signal transducing histidine kinase"/>
    <property type="match status" value="1"/>
</dbReference>
<dbReference type="InterPro" id="IPR011006">
    <property type="entry name" value="CheY-like_superfamily"/>
</dbReference>
<evidence type="ECO:0000256" key="4">
    <source>
        <dbReference type="ARBA" id="ARBA00022679"/>
    </source>
</evidence>
<evidence type="ECO:0000256" key="7">
    <source>
        <dbReference type="ARBA" id="ARBA00022840"/>
    </source>
</evidence>
<dbReference type="SUPFAM" id="SSF63829">
    <property type="entry name" value="Calcium-dependent phosphotriesterase"/>
    <property type="match status" value="1"/>
</dbReference>
<dbReference type="EC" id="2.7.13.3" evidence="2"/>
<dbReference type="Gene3D" id="3.40.50.2300">
    <property type="match status" value="1"/>
</dbReference>
<feature type="modified residue" description="4-aspartylphosphate" evidence="12">
    <location>
        <position position="1132"/>
    </location>
</feature>
<feature type="domain" description="Response regulatory" evidence="16">
    <location>
        <begin position="1083"/>
        <end position="1199"/>
    </location>
</feature>
<evidence type="ECO:0000256" key="2">
    <source>
        <dbReference type="ARBA" id="ARBA00012438"/>
    </source>
</evidence>
<dbReference type="SUPFAM" id="SSF55874">
    <property type="entry name" value="ATPase domain of HSP90 chaperone/DNA topoisomerase II/histidine kinase"/>
    <property type="match status" value="1"/>
</dbReference>
<dbReference type="Pfam" id="PF00512">
    <property type="entry name" value="HisKA"/>
    <property type="match status" value="1"/>
</dbReference>
<gene>
    <name evidence="17" type="primary">rpfC_5</name>
    <name evidence="17" type="ORF">ERS852461_04811</name>
</gene>
<dbReference type="SMART" id="SM00387">
    <property type="entry name" value="HATPase_c"/>
    <property type="match status" value="1"/>
</dbReference>
<dbReference type="Pfam" id="PF12833">
    <property type="entry name" value="HTH_18"/>
    <property type="match status" value="1"/>
</dbReference>
<dbReference type="FunFam" id="3.30.565.10:FF:000037">
    <property type="entry name" value="Hybrid sensor histidine kinase/response regulator"/>
    <property type="match status" value="1"/>
</dbReference>
<dbReference type="InterPro" id="IPR036097">
    <property type="entry name" value="HisK_dim/P_sf"/>
</dbReference>
<keyword evidence="7" id="KW-0067">ATP-binding</keyword>
<dbReference type="PROSITE" id="PS50110">
    <property type="entry name" value="RESPONSE_REGULATORY"/>
    <property type="match status" value="1"/>
</dbReference>
<dbReference type="Pfam" id="PF02518">
    <property type="entry name" value="HATPase_c"/>
    <property type="match status" value="1"/>
</dbReference>
<evidence type="ECO:0000313" key="18">
    <source>
        <dbReference type="Proteomes" id="UP000095606"/>
    </source>
</evidence>
<dbReference type="InterPro" id="IPR011110">
    <property type="entry name" value="Reg_prop"/>
</dbReference>
<dbReference type="PROSITE" id="PS00041">
    <property type="entry name" value="HTH_ARAC_FAMILY_1"/>
    <property type="match status" value="1"/>
</dbReference>
<dbReference type="FunFam" id="2.130.10.10:FF:000891">
    <property type="entry name" value="Two-component system sensor histidine kinase/response regulator, hybrid (One-component system)"/>
    <property type="match status" value="1"/>
</dbReference>
<dbReference type="GO" id="GO:0003700">
    <property type="term" value="F:DNA-binding transcription factor activity"/>
    <property type="evidence" value="ECO:0007669"/>
    <property type="project" value="InterPro"/>
</dbReference>
<dbReference type="InterPro" id="IPR003594">
    <property type="entry name" value="HATPase_dom"/>
</dbReference>
<dbReference type="PANTHER" id="PTHR43547">
    <property type="entry name" value="TWO-COMPONENT HISTIDINE KINASE"/>
    <property type="match status" value="1"/>
</dbReference>
<dbReference type="InterPro" id="IPR011123">
    <property type="entry name" value="Y_Y_Y"/>
</dbReference>
<reference evidence="17 18" key="1">
    <citation type="submission" date="2015-09" db="EMBL/GenBank/DDBJ databases">
        <authorList>
            <consortium name="Pathogen Informatics"/>
        </authorList>
    </citation>
    <scope>NUCLEOTIDE SEQUENCE [LARGE SCALE GENOMIC DNA]</scope>
    <source>
        <strain evidence="17 18">2789STDY5834846</strain>
    </source>
</reference>
<feature type="domain" description="Histidine kinase" evidence="15">
    <location>
        <begin position="831"/>
        <end position="1046"/>
    </location>
</feature>
<proteinExistence type="predicted"/>
<dbReference type="SMART" id="SM00388">
    <property type="entry name" value="HisKA"/>
    <property type="match status" value="1"/>
</dbReference>
<dbReference type="FunFam" id="3.40.50.2300:FF:000138">
    <property type="entry name" value="Two-component system sensor histidine kinase/response regulator"/>
    <property type="match status" value="1"/>
</dbReference>
<dbReference type="Gene3D" id="1.10.10.60">
    <property type="entry name" value="Homeodomain-like"/>
    <property type="match status" value="1"/>
</dbReference>
<evidence type="ECO:0000259" key="15">
    <source>
        <dbReference type="PROSITE" id="PS50109"/>
    </source>
</evidence>
<name>A0A174V752_9BACE</name>
<dbReference type="SMART" id="SM00342">
    <property type="entry name" value="HTH_ARAC"/>
    <property type="match status" value="1"/>
</dbReference>
<dbReference type="SMART" id="SM00448">
    <property type="entry name" value="REC"/>
    <property type="match status" value="1"/>
</dbReference>
<evidence type="ECO:0000256" key="5">
    <source>
        <dbReference type="ARBA" id="ARBA00022741"/>
    </source>
</evidence>
<dbReference type="SUPFAM" id="SSF52172">
    <property type="entry name" value="CheY-like"/>
    <property type="match status" value="1"/>
</dbReference>
<evidence type="ECO:0000256" key="10">
    <source>
        <dbReference type="ARBA" id="ARBA00023125"/>
    </source>
</evidence>
<keyword evidence="6 17" id="KW-0418">Kinase</keyword>
<dbReference type="InterPro" id="IPR009057">
    <property type="entry name" value="Homeodomain-like_sf"/>
</dbReference>
<dbReference type="InterPro" id="IPR013783">
    <property type="entry name" value="Ig-like_fold"/>
</dbReference>
<evidence type="ECO:0000256" key="8">
    <source>
        <dbReference type="ARBA" id="ARBA00023012"/>
    </source>
</evidence>
<evidence type="ECO:0000259" key="16">
    <source>
        <dbReference type="PROSITE" id="PS50110"/>
    </source>
</evidence>
<dbReference type="InterPro" id="IPR001789">
    <property type="entry name" value="Sig_transdc_resp-reg_receiver"/>
</dbReference>
<keyword evidence="13" id="KW-0472">Membrane</keyword>
<feature type="domain" description="HTH araC/xylS-type" evidence="14">
    <location>
        <begin position="1232"/>
        <end position="1331"/>
    </location>
</feature>
<dbReference type="PANTHER" id="PTHR43547:SF2">
    <property type="entry name" value="HYBRID SIGNAL TRANSDUCTION HISTIDINE KINASE C"/>
    <property type="match status" value="1"/>
</dbReference>
<dbReference type="Proteomes" id="UP000095606">
    <property type="component" value="Unassembled WGS sequence"/>
</dbReference>
<evidence type="ECO:0000256" key="13">
    <source>
        <dbReference type="SAM" id="Phobius"/>
    </source>
</evidence>
<evidence type="ECO:0000256" key="3">
    <source>
        <dbReference type="ARBA" id="ARBA00022553"/>
    </source>
</evidence>
<evidence type="ECO:0000313" key="17">
    <source>
        <dbReference type="EMBL" id="CUQ27870.1"/>
    </source>
</evidence>